<evidence type="ECO:0000259" key="1">
    <source>
        <dbReference type="Pfam" id="PF21379"/>
    </source>
</evidence>
<dbReference type="Gene3D" id="3.30.300.200">
    <property type="match status" value="1"/>
</dbReference>
<evidence type="ECO:0000313" key="3">
    <source>
        <dbReference type="EMBL" id="AMO43336.1"/>
    </source>
</evidence>
<dbReference type="Pfam" id="PF21379">
    <property type="entry name" value="Gp6-like_1st"/>
    <property type="match status" value="1"/>
</dbReference>
<dbReference type="EMBL" id="KX349292">
    <property type="protein sequence ID" value="AOO11808.1"/>
    <property type="molecule type" value="Genomic_DNA"/>
</dbReference>
<feature type="domain" description="Baseplate wedge protein gp6-like N-terminal helical" evidence="1">
    <location>
        <begin position="11"/>
        <end position="83"/>
    </location>
</feature>
<evidence type="ECO:0000313" key="6">
    <source>
        <dbReference type="EMBL" id="AOO12975.1"/>
    </source>
</evidence>
<dbReference type="InterPro" id="IPR054065">
    <property type="entry name" value="Gp6_C-III"/>
</dbReference>
<protein>
    <submittedName>
        <fullName evidence="3">Baseplate wedge subunit</fullName>
    </submittedName>
</protein>
<dbReference type="Proteomes" id="UP000225478">
    <property type="component" value="Segment"/>
</dbReference>
<name>A0A127KN59_9CAUD</name>
<dbReference type="Proteomes" id="UP000225786">
    <property type="component" value="Segment"/>
</dbReference>
<evidence type="ECO:0000313" key="5">
    <source>
        <dbReference type="EMBL" id="AOO12509.1"/>
    </source>
</evidence>
<organism evidence="3 9">
    <name type="scientific">Cyanophage S-RIM44</name>
    <dbReference type="NCBI Taxonomy" id="1278485"/>
    <lineage>
        <taxon>Viruses</taxon>
        <taxon>Duplodnaviria</taxon>
        <taxon>Heunggongvirae</taxon>
        <taxon>Uroviricota</taxon>
        <taxon>Caudoviricetes</taxon>
        <taxon>Pantevenvirales</taxon>
        <taxon>Kyanoviridae</taxon>
        <taxon>Vellamovirus</taxon>
        <taxon>Vellamovirus rhodeisland44</taxon>
    </lineage>
</organism>
<dbReference type="EMBL" id="KX349297">
    <property type="protein sequence ID" value="AOO12975.1"/>
    <property type="molecule type" value="Genomic_DNA"/>
</dbReference>
<evidence type="ECO:0000313" key="8">
    <source>
        <dbReference type="Proteomes" id="UP000225402"/>
    </source>
</evidence>
<dbReference type="EMBL" id="KU594607">
    <property type="protein sequence ID" value="AMO43336.1"/>
    <property type="molecule type" value="Genomic_DNA"/>
</dbReference>
<feature type="domain" description="Baseplate wedge protein gp6 C-terminal" evidence="2">
    <location>
        <begin position="396"/>
        <end position="467"/>
    </location>
</feature>
<dbReference type="Proteomes" id="UP000222561">
    <property type="component" value="Segment"/>
</dbReference>
<reference evidence="7 8" key="1">
    <citation type="journal article" date="2016" name="Environ. Microbiol.">
        <title>Genomic diversification of marine cyanophages into stable ecotypes.</title>
        <authorList>
            <person name="Marston M.F."/>
            <person name="Martiny J.B."/>
        </authorList>
    </citation>
    <scope>NUCLEOTIDE SEQUENCE [LARGE SCALE GENOMIC DNA]</scope>
    <source>
        <strain evidence="4">Np_05_0604</strain>
        <strain evidence="5">Sn_08_0709</strain>
        <strain evidence="6">W2_10_0709</strain>
    </source>
</reference>
<evidence type="ECO:0000313" key="7">
    <source>
        <dbReference type="Proteomes" id="UP000222561"/>
    </source>
</evidence>
<evidence type="ECO:0000313" key="4">
    <source>
        <dbReference type="EMBL" id="AOO11808.1"/>
    </source>
</evidence>
<evidence type="ECO:0000313" key="9">
    <source>
        <dbReference type="Proteomes" id="UP000225786"/>
    </source>
</evidence>
<proteinExistence type="predicted"/>
<gene>
    <name evidence="4" type="ORF">Np050604_092</name>
    <name evidence="5" type="ORF">Sn080709_092</name>
    <name evidence="6" type="ORF">W2100709_093</name>
    <name evidence="3" type="ORF">W270710_092</name>
</gene>
<reference evidence="3 9" key="2">
    <citation type="submission" date="2016-01" db="EMBL/GenBank/DDBJ databases">
        <title>The genomic content and context of auxiliary metabolic genes in marine cyanophages.</title>
        <authorList>
            <person name="Marston M.F."/>
            <person name="Martiny J.B.H."/>
            <person name="Crummett L.T."/>
        </authorList>
    </citation>
    <scope>NUCLEOTIDE SEQUENCE [LARGE SCALE GENOMIC DNA]</scope>
    <source>
        <strain evidence="3">W2_07_0710</strain>
    </source>
</reference>
<evidence type="ECO:0000259" key="2">
    <source>
        <dbReference type="Pfam" id="PF21871"/>
    </source>
</evidence>
<sequence length="602" mass="67169">MPYVQLSNLDFADIKTALKEYLRSQGEFTDFDFEGSVWSNLLDVLAYNTYYTAFNTNMVVNETFLDSATLRDNVVALAKQLGYTPKSATSPKASLSFRVTFPNTAPNEIVLRKGTGFNSTFDGNVYNFAVVEDIKVPVINNIGTFDSINIYEGNFITDTYTVNAARSNRFVIKNPNADISSLRVRIFASAQSTFGEIYARADSILDITSESSVFYVEETEDEQYEVFFGDGVLGRQLESGNQVEITYLSTNGPDANGARAFTFNGVIETPAGNSNLNYTVDYSAATDLVEAAVGGAEIESVSKIKFNAPKFYGTQNRAVTAQDYAAIVREIYPAIADIITFGGEEDDPPEYGKVKIVVKPSTARRLSSATKKEIVNKLKPYMVASITPDVIDASILYVELKSNIYYSKEKTNQTRDEIKSKVLGGLEAYIESSDTEKFNGKFRFSKFVGVIDDADRSINSNLTTVKMRKDFYPQINSKFFYELCFQNAFDNTCDEDVIVQSTGFKVSEYPLYTVYLEDRAGKIVLYRIDSISGEKIVLNDSVGTVDYIKGEIKLYDLTVIEGSFFDNRIEVRTIPLSNDISASREVYLDVDIPKSSFTIYTE</sequence>
<dbReference type="EMBL" id="KX349295">
    <property type="protein sequence ID" value="AOO12509.1"/>
    <property type="molecule type" value="Genomic_DNA"/>
</dbReference>
<dbReference type="Proteomes" id="UP000225402">
    <property type="component" value="Segment"/>
</dbReference>
<dbReference type="InterPro" id="IPR049026">
    <property type="entry name" value="Gp6-like_N"/>
</dbReference>
<dbReference type="Pfam" id="PF21871">
    <property type="entry name" value="Gp6_C-III"/>
    <property type="match status" value="1"/>
</dbReference>
<accession>A0A127KN59</accession>